<protein>
    <submittedName>
        <fullName evidence="3">Retrotransposon protein</fullName>
    </submittedName>
</protein>
<gene>
    <name evidence="3" type="ORF">STAS_02010</name>
</gene>
<comment type="caution">
    <text evidence="3">The sequence shown here is derived from an EMBL/GenBank/DDBJ whole genome shotgun (WGS) entry which is preliminary data.</text>
</comment>
<dbReference type="Pfam" id="PF13952">
    <property type="entry name" value="DUF4216"/>
    <property type="match status" value="1"/>
</dbReference>
<organism evidence="3 4">
    <name type="scientific">Striga asiatica</name>
    <name type="common">Asiatic witchweed</name>
    <name type="synonym">Buchnera asiatica</name>
    <dbReference type="NCBI Taxonomy" id="4170"/>
    <lineage>
        <taxon>Eukaryota</taxon>
        <taxon>Viridiplantae</taxon>
        <taxon>Streptophyta</taxon>
        <taxon>Embryophyta</taxon>
        <taxon>Tracheophyta</taxon>
        <taxon>Spermatophyta</taxon>
        <taxon>Magnoliopsida</taxon>
        <taxon>eudicotyledons</taxon>
        <taxon>Gunneridae</taxon>
        <taxon>Pentapetalae</taxon>
        <taxon>asterids</taxon>
        <taxon>lamiids</taxon>
        <taxon>Lamiales</taxon>
        <taxon>Orobanchaceae</taxon>
        <taxon>Buchnereae</taxon>
        <taxon>Striga</taxon>
    </lineage>
</organism>
<dbReference type="Pfam" id="PF13960">
    <property type="entry name" value="DUF4218"/>
    <property type="match status" value="1"/>
</dbReference>
<dbReference type="OrthoDB" id="1304916at2759"/>
<dbReference type="PANTHER" id="PTHR48258:SF8">
    <property type="entry name" value="DUF4216 DOMAIN-CONTAINING PROTEIN"/>
    <property type="match status" value="1"/>
</dbReference>
<dbReference type="EMBL" id="BKCP01001113">
    <property type="protein sequence ID" value="GER26363.1"/>
    <property type="molecule type" value="Genomic_DNA"/>
</dbReference>
<dbReference type="AlphaFoldDB" id="A0A5A7P0R2"/>
<evidence type="ECO:0000313" key="3">
    <source>
        <dbReference type="EMBL" id="GER26363.1"/>
    </source>
</evidence>
<proteinExistence type="predicted"/>
<dbReference type="PANTHER" id="PTHR48258">
    <property type="entry name" value="DUF4218 DOMAIN-CONTAINING PROTEIN-RELATED"/>
    <property type="match status" value="1"/>
</dbReference>
<dbReference type="Proteomes" id="UP000325081">
    <property type="component" value="Unassembled WGS sequence"/>
</dbReference>
<accession>A0A5A7P0R2</accession>
<name>A0A5A7P0R2_STRAF</name>
<evidence type="ECO:0000259" key="1">
    <source>
        <dbReference type="Pfam" id="PF13952"/>
    </source>
</evidence>
<feature type="domain" description="DUF4216" evidence="1">
    <location>
        <begin position="129"/>
        <end position="192"/>
    </location>
</feature>
<sequence>MHLPIHLVDEVKLSGPVHGWSMLSIERYLGKLKSNVRNRSCPEGSIAEGYLAEECLVFCSRYLKEAQQHSQEFMFWLKEKVELDQDQVPPYIKWLSLGPCNVARRYVGYIDHNPVTGKVLYYVVIQEIIELDYWRSFSVVLFRCDWFHVENDDYGFARVNFNKNCYSDDPFVLASQVHQVFYVEDPIEEGWHYTTKNLPKEFFGFGETEEAFLVEPNEVLDDMIGNMVNDSDDVRWCREDIPHTVVDMHGNTFPNDSDYASGENNGNEWNMAGTNLSCIGP</sequence>
<evidence type="ECO:0000313" key="4">
    <source>
        <dbReference type="Proteomes" id="UP000325081"/>
    </source>
</evidence>
<keyword evidence="4" id="KW-1185">Reference proteome</keyword>
<reference evidence="4" key="1">
    <citation type="journal article" date="2019" name="Curr. Biol.">
        <title>Genome Sequence of Striga asiatica Provides Insight into the Evolution of Plant Parasitism.</title>
        <authorList>
            <person name="Yoshida S."/>
            <person name="Kim S."/>
            <person name="Wafula E.K."/>
            <person name="Tanskanen J."/>
            <person name="Kim Y.M."/>
            <person name="Honaas L."/>
            <person name="Yang Z."/>
            <person name="Spallek T."/>
            <person name="Conn C.E."/>
            <person name="Ichihashi Y."/>
            <person name="Cheong K."/>
            <person name="Cui S."/>
            <person name="Der J.P."/>
            <person name="Gundlach H."/>
            <person name="Jiao Y."/>
            <person name="Hori C."/>
            <person name="Ishida J.K."/>
            <person name="Kasahara H."/>
            <person name="Kiba T."/>
            <person name="Kim M.S."/>
            <person name="Koo N."/>
            <person name="Laohavisit A."/>
            <person name="Lee Y.H."/>
            <person name="Lumba S."/>
            <person name="McCourt P."/>
            <person name="Mortimer J.C."/>
            <person name="Mutuku J.M."/>
            <person name="Nomura T."/>
            <person name="Sasaki-Sekimoto Y."/>
            <person name="Seto Y."/>
            <person name="Wang Y."/>
            <person name="Wakatake T."/>
            <person name="Sakakibara H."/>
            <person name="Demura T."/>
            <person name="Yamaguchi S."/>
            <person name="Yoneyama K."/>
            <person name="Manabe R.I."/>
            <person name="Nelson D.C."/>
            <person name="Schulman A.H."/>
            <person name="Timko M.P."/>
            <person name="dePamphilis C.W."/>
            <person name="Choi D."/>
            <person name="Shirasu K."/>
        </authorList>
    </citation>
    <scope>NUCLEOTIDE SEQUENCE [LARGE SCALE GENOMIC DNA]</scope>
    <source>
        <strain evidence="4">cv. UVA1</strain>
    </source>
</reference>
<feature type="domain" description="DUF4218" evidence="2">
    <location>
        <begin position="1"/>
        <end position="68"/>
    </location>
</feature>
<dbReference type="InterPro" id="IPR025452">
    <property type="entry name" value="DUF4218"/>
</dbReference>
<dbReference type="InterPro" id="IPR025312">
    <property type="entry name" value="DUF4216"/>
</dbReference>
<evidence type="ECO:0000259" key="2">
    <source>
        <dbReference type="Pfam" id="PF13960"/>
    </source>
</evidence>